<proteinExistence type="predicted"/>
<evidence type="ECO:0000256" key="1">
    <source>
        <dbReference type="SAM" id="MobiDB-lite"/>
    </source>
</evidence>
<feature type="region of interest" description="Disordered" evidence="1">
    <location>
        <begin position="1"/>
        <end position="22"/>
    </location>
</feature>
<dbReference type="AlphaFoldDB" id="A0A6J4NYQ5"/>
<gene>
    <name evidence="2" type="ORF">AVDCRST_MAG06-2207</name>
</gene>
<evidence type="ECO:0000313" key="2">
    <source>
        <dbReference type="EMBL" id="CAA9401283.1"/>
    </source>
</evidence>
<organism evidence="2">
    <name type="scientific">uncultured Nocardioides sp</name>
    <dbReference type="NCBI Taxonomy" id="198441"/>
    <lineage>
        <taxon>Bacteria</taxon>
        <taxon>Bacillati</taxon>
        <taxon>Actinomycetota</taxon>
        <taxon>Actinomycetes</taxon>
        <taxon>Propionibacteriales</taxon>
        <taxon>Nocardioidaceae</taxon>
        <taxon>Nocardioides</taxon>
        <taxon>environmental samples</taxon>
    </lineage>
</organism>
<dbReference type="EMBL" id="CADCUP010000148">
    <property type="protein sequence ID" value="CAA9401283.1"/>
    <property type="molecule type" value="Genomic_DNA"/>
</dbReference>
<accession>A0A6J4NYQ5</accession>
<keyword evidence="2" id="KW-0282">Flagellum</keyword>
<feature type="compositionally biased region" description="Basic residues" evidence="1">
    <location>
        <begin position="1"/>
        <end position="18"/>
    </location>
</feature>
<name>A0A6J4NYQ5_9ACTN</name>
<keyword evidence="2" id="KW-0966">Cell projection</keyword>
<feature type="non-terminal residue" evidence="2">
    <location>
        <position position="1"/>
    </location>
</feature>
<protein>
    <submittedName>
        <fullName evidence="2">Flagellar biosynthesis protein FliQ</fullName>
    </submittedName>
</protein>
<reference evidence="2" key="1">
    <citation type="submission" date="2020-02" db="EMBL/GenBank/DDBJ databases">
        <authorList>
            <person name="Meier V. D."/>
        </authorList>
    </citation>
    <scope>NUCLEOTIDE SEQUENCE</scope>
    <source>
        <strain evidence="2">AVDCRST_MAG06</strain>
    </source>
</reference>
<sequence>DRHRHHRARAAHHGRRAQAVRAHPGHLAGHRLRDLAVPVDDPDPGVHALLRAQAGRRGRGPAGLRQLDAAHPDHLHARPVRGAALDAGL</sequence>
<feature type="non-terminal residue" evidence="2">
    <location>
        <position position="89"/>
    </location>
</feature>
<keyword evidence="2" id="KW-0969">Cilium</keyword>